<sequence length="635" mass="71708">MSEIQVLDTNVPALLKRLKSGEYLTPEFQRDFVWNSAAVISLINSIIDSKPIGMITLWEQEDTSDLQLEHLSIPDYRQDLGGTGPSYFGNNQDRTGRFFAILDGKQRSTAIALAFGGLRAIDGKYKHSGRYFLNVAAEDPLDRILYKSEKEIQKDGLNIPATAIGKGLFPLWVDDPDSIYSVWMDYTQKIGNPECYPSGQLPPQEEIQRRYQVLQKAFNGIINTKLAVYIVPKSQSLGEICEIFETLNTTGTKVSTVDLIHSWLYADTVGRGSQPILLRQEIDELGEYDGAVGWSSSKERPELIAQIAAAIHVALDNKPEPRSVSGAKVTRISSIKSPDLLAVPDRLWETFFDRKQDVAKFLGDMQEAVSGGRFSMNQCPYPASATIYMALRWYREFDAPKSVNWDQQHLDNLFRAFFWRNAFSTRYDQGFLTKVGRDIADFKAFLGSNSSTNFEDWKSVANTWLDKLIPTEGLKYEIDRSVSDGSLSGALRKAALLLLYTKSRKDVVDLSLDIQNMNNTPQLHHIFPRDWCANNRTGAAKEYLDPKISEYEWVNSPANLMPMARSSNLKWKAQNPSMAIDQLGINSSEQIDEFDRYFVDAKCLGFLKQGADGLGNFMKHRAALISNELDRRLYV</sequence>
<dbReference type="Proteomes" id="UP001195941">
    <property type="component" value="Unassembled WGS sequence"/>
</dbReference>
<comment type="caution">
    <text evidence="2">The sequence shown here is derived from an EMBL/GenBank/DDBJ whole genome shotgun (WGS) entry which is preliminary data.</text>
</comment>
<evidence type="ECO:0000313" key="3">
    <source>
        <dbReference type="Proteomes" id="UP001195941"/>
    </source>
</evidence>
<gene>
    <name evidence="2" type="ORF">IT775_20610</name>
</gene>
<keyword evidence="3" id="KW-1185">Reference proteome</keyword>
<protein>
    <submittedName>
        <fullName evidence="2">DUF262 domain-containing protein</fullName>
    </submittedName>
</protein>
<reference evidence="2 3" key="1">
    <citation type="journal article" date="2021" name="Arch. Microbiol.">
        <title>Thalassobius aquimarinus sp. nov., isolated from the Sea of Japan seashore.</title>
        <authorList>
            <person name="Kurilenko V.V."/>
            <person name="Romanenko L.A."/>
            <person name="Chernysheva N.Y."/>
            <person name="Velansky P.V."/>
            <person name="Tekutyeva L.A."/>
            <person name="Isaeva M.P."/>
            <person name="Mikhailov V.V."/>
        </authorList>
    </citation>
    <scope>NUCLEOTIDE SEQUENCE [LARGE SCALE GENOMIC DNA]</scope>
    <source>
        <strain evidence="2 3">KMM 8518</strain>
    </source>
</reference>
<dbReference type="Pfam" id="PF03235">
    <property type="entry name" value="GmrSD_N"/>
    <property type="match status" value="1"/>
</dbReference>
<feature type="domain" description="GmrSD restriction endonucleases N-terminal" evidence="1">
    <location>
        <begin position="14"/>
        <end position="264"/>
    </location>
</feature>
<dbReference type="InterPro" id="IPR004919">
    <property type="entry name" value="GmrSD_N"/>
</dbReference>
<dbReference type="RefSeq" id="WP_212703149.1">
    <property type="nucleotide sequence ID" value="NZ_JADMKU010000036.1"/>
</dbReference>
<organism evidence="2 3">
    <name type="scientific">Thalassovita aquimarina</name>
    <dbReference type="NCBI Taxonomy" id="2785917"/>
    <lineage>
        <taxon>Bacteria</taxon>
        <taxon>Pseudomonadati</taxon>
        <taxon>Pseudomonadota</taxon>
        <taxon>Alphaproteobacteria</taxon>
        <taxon>Rhodobacterales</taxon>
        <taxon>Roseobacteraceae</taxon>
        <taxon>Thalassovita</taxon>
    </lineage>
</organism>
<proteinExistence type="predicted"/>
<name>A0ABS5HX68_9RHOB</name>
<dbReference type="EMBL" id="JADMKU010000036">
    <property type="protein sequence ID" value="MBR9653525.1"/>
    <property type="molecule type" value="Genomic_DNA"/>
</dbReference>
<dbReference type="PANTHER" id="PTHR37292:SF2">
    <property type="entry name" value="DUF262 DOMAIN-CONTAINING PROTEIN"/>
    <property type="match status" value="1"/>
</dbReference>
<evidence type="ECO:0000259" key="1">
    <source>
        <dbReference type="Pfam" id="PF03235"/>
    </source>
</evidence>
<accession>A0ABS5HX68</accession>
<evidence type="ECO:0000313" key="2">
    <source>
        <dbReference type="EMBL" id="MBR9653525.1"/>
    </source>
</evidence>
<dbReference type="PANTHER" id="PTHR37292">
    <property type="entry name" value="VNG6097C"/>
    <property type="match status" value="1"/>
</dbReference>